<keyword evidence="2" id="KW-1185">Reference proteome</keyword>
<evidence type="ECO:0000313" key="2">
    <source>
        <dbReference type="Proteomes" id="UP001595699"/>
    </source>
</evidence>
<dbReference type="Proteomes" id="UP001595699">
    <property type="component" value="Unassembled WGS sequence"/>
</dbReference>
<dbReference type="EMBL" id="JBHRZH010000056">
    <property type="protein sequence ID" value="MFC3766734.1"/>
    <property type="molecule type" value="Genomic_DNA"/>
</dbReference>
<reference evidence="2" key="1">
    <citation type="journal article" date="2019" name="Int. J. Syst. Evol. Microbiol.">
        <title>The Global Catalogue of Microorganisms (GCM) 10K type strain sequencing project: providing services to taxonomists for standard genome sequencing and annotation.</title>
        <authorList>
            <consortium name="The Broad Institute Genomics Platform"/>
            <consortium name="The Broad Institute Genome Sequencing Center for Infectious Disease"/>
            <person name="Wu L."/>
            <person name="Ma J."/>
        </authorList>
    </citation>
    <scope>NUCLEOTIDE SEQUENCE [LARGE SCALE GENOMIC DNA]</scope>
    <source>
        <strain evidence="2">CGMCC 4.7241</strain>
    </source>
</reference>
<evidence type="ECO:0000313" key="1">
    <source>
        <dbReference type="EMBL" id="MFC3766734.1"/>
    </source>
</evidence>
<protein>
    <submittedName>
        <fullName evidence="1">Uncharacterized protein</fullName>
    </submittedName>
</protein>
<accession>A0ABV7YRR8</accession>
<proteinExistence type="predicted"/>
<comment type="caution">
    <text evidence="1">The sequence shown here is derived from an EMBL/GenBank/DDBJ whole genome shotgun (WGS) entry which is preliminary data.</text>
</comment>
<dbReference type="RefSeq" id="WP_275577073.1">
    <property type="nucleotide sequence ID" value="NZ_JAFBCM010000001.1"/>
</dbReference>
<name>A0ABV7YRR8_9ACTN</name>
<gene>
    <name evidence="1" type="ORF">ACFOUW_38310</name>
</gene>
<organism evidence="1 2">
    <name type="scientific">Tenggerimyces flavus</name>
    <dbReference type="NCBI Taxonomy" id="1708749"/>
    <lineage>
        <taxon>Bacteria</taxon>
        <taxon>Bacillati</taxon>
        <taxon>Actinomycetota</taxon>
        <taxon>Actinomycetes</taxon>
        <taxon>Propionibacteriales</taxon>
        <taxon>Nocardioidaceae</taxon>
        <taxon>Tenggerimyces</taxon>
    </lineage>
</organism>
<sequence>MEVELPARHQLKSWTVLTTGTVSLDELWPGVHLGRAVGRVEPC</sequence>